<comment type="caution">
    <text evidence="2">The sequence shown here is derived from an EMBL/GenBank/DDBJ whole genome shotgun (WGS) entry which is preliminary data.</text>
</comment>
<evidence type="ECO:0000313" key="4">
    <source>
        <dbReference type="Proteomes" id="UP000527315"/>
    </source>
</evidence>
<dbReference type="EMBL" id="JAGVWB010000007">
    <property type="protein sequence ID" value="MBS3058019.1"/>
    <property type="molecule type" value="Genomic_DNA"/>
</dbReference>
<evidence type="ECO:0000313" key="1">
    <source>
        <dbReference type="EMBL" id="HIH21977.1"/>
    </source>
</evidence>
<reference evidence="3" key="2">
    <citation type="submission" date="2021-03" db="EMBL/GenBank/DDBJ databases">
        <authorList>
            <person name="Jaffe A."/>
        </authorList>
    </citation>
    <scope>NUCLEOTIDE SEQUENCE</scope>
    <source>
        <strain evidence="3">RIFCSPLOWO2_01_FULL_43_13</strain>
    </source>
</reference>
<dbReference type="EMBL" id="DUFJ01000002">
    <property type="protein sequence ID" value="HIH32628.1"/>
    <property type="molecule type" value="Genomic_DNA"/>
</dbReference>
<dbReference type="Proteomes" id="UP000680185">
    <property type="component" value="Unassembled WGS sequence"/>
</dbReference>
<dbReference type="EMBL" id="DUFW01000087">
    <property type="protein sequence ID" value="HIH21977.1"/>
    <property type="molecule type" value="Genomic_DNA"/>
</dbReference>
<proteinExistence type="predicted"/>
<evidence type="ECO:0000313" key="5">
    <source>
        <dbReference type="Proteomes" id="UP000590964"/>
    </source>
</evidence>
<reference evidence="3" key="3">
    <citation type="submission" date="2021-05" db="EMBL/GenBank/DDBJ databases">
        <title>Protein family content uncovers lineage relationships and bacterial pathway maintenance mechanisms in DPANN archaea.</title>
        <authorList>
            <person name="Castelle C.J."/>
            <person name="Meheust R."/>
            <person name="Jaffe A.L."/>
            <person name="Seitz K."/>
            <person name="Gong X."/>
            <person name="Baker B.J."/>
            <person name="Banfield J.F."/>
        </authorList>
    </citation>
    <scope>NUCLEOTIDE SEQUENCE</scope>
    <source>
        <strain evidence="3">RIFCSPLOWO2_01_FULL_43_13</strain>
    </source>
</reference>
<dbReference type="Proteomes" id="UP000590964">
    <property type="component" value="Unassembled WGS sequence"/>
</dbReference>
<reference evidence="2 5" key="1">
    <citation type="journal article" date="2020" name="bioRxiv">
        <title>A rank-normalized archaeal taxonomy based on genome phylogeny resolves widespread incomplete and uneven classifications.</title>
        <authorList>
            <person name="Rinke C."/>
            <person name="Chuvochina M."/>
            <person name="Mussig A.J."/>
            <person name="Chaumeil P.-A."/>
            <person name="Waite D.W."/>
            <person name="Whitman W.B."/>
            <person name="Parks D.H."/>
            <person name="Hugenholtz P."/>
        </authorList>
    </citation>
    <scope>NUCLEOTIDE SEQUENCE</scope>
    <source>
        <strain evidence="2">UBA10036</strain>
    </source>
</reference>
<organism evidence="2 4">
    <name type="scientific">Candidatus Iainarchaeum sp</name>
    <dbReference type="NCBI Taxonomy" id="3101447"/>
    <lineage>
        <taxon>Archaea</taxon>
        <taxon>Candidatus Iainarchaeota</taxon>
        <taxon>Candidatus Iainarchaeia</taxon>
        <taxon>Candidatus Iainarchaeales</taxon>
        <taxon>Candidatus Iainarchaeaceae</taxon>
        <taxon>Candidatus Iainarchaeum</taxon>
    </lineage>
</organism>
<name>A0A7J4KS18_9ARCH</name>
<protein>
    <submittedName>
        <fullName evidence="2">Uncharacterized protein</fullName>
    </submittedName>
</protein>
<evidence type="ECO:0000313" key="3">
    <source>
        <dbReference type="EMBL" id="MBS3058019.1"/>
    </source>
</evidence>
<dbReference type="AlphaFoldDB" id="A0A7J4KS18"/>
<gene>
    <name evidence="1" type="ORF">HA222_04955</name>
    <name evidence="2" type="ORF">HA227_00075</name>
    <name evidence="3" type="ORF">J4478_01290</name>
</gene>
<dbReference type="Proteomes" id="UP000527315">
    <property type="component" value="Unassembled WGS sequence"/>
</dbReference>
<sequence length="237" mass="25975">MKTNFLLLAFLICLIGFSAVAVAKINPVLEREKLAPVFVNASDANTMQPLDNVTLQVFDYETNVLVQKITFNESSLVSLSKGDYRFLFTKAGYGAFEKIVAVKKGNQLIEVQALMKDYRIKGKLRFNYVLTVQECPAGHSCAISGQLRFSVASGGIGNVIMEETIPITSFNMTGQVVFELVAGTYWRAASVDSILVTIDGRPAVVGITSSPFPLPVAIMDQTVDVNYNFSIPVYYGF</sequence>
<accession>A0A7J4KS18</accession>
<evidence type="ECO:0000313" key="2">
    <source>
        <dbReference type="EMBL" id="HIH32628.1"/>
    </source>
</evidence>